<dbReference type="Proteomes" id="UP001189429">
    <property type="component" value="Unassembled WGS sequence"/>
</dbReference>
<protein>
    <submittedName>
        <fullName evidence="2">Uncharacterized protein</fullName>
    </submittedName>
</protein>
<dbReference type="EMBL" id="CAUYUJ010018722">
    <property type="protein sequence ID" value="CAK0885836.1"/>
    <property type="molecule type" value="Genomic_DNA"/>
</dbReference>
<reference evidence="2" key="1">
    <citation type="submission" date="2023-10" db="EMBL/GenBank/DDBJ databases">
        <authorList>
            <person name="Chen Y."/>
            <person name="Shah S."/>
            <person name="Dougan E. K."/>
            <person name="Thang M."/>
            <person name="Chan C."/>
        </authorList>
    </citation>
    <scope>NUCLEOTIDE SEQUENCE [LARGE SCALE GENOMIC DNA]</scope>
</reference>
<accession>A0ABN9WKJ2</accession>
<comment type="caution">
    <text evidence="2">The sequence shown here is derived from an EMBL/GenBank/DDBJ whole genome shotgun (WGS) entry which is preliminary data.</text>
</comment>
<feature type="region of interest" description="Disordered" evidence="1">
    <location>
        <begin position="274"/>
        <end position="306"/>
    </location>
</feature>
<keyword evidence="3" id="KW-1185">Reference proteome</keyword>
<feature type="non-terminal residue" evidence="2">
    <location>
        <position position="1"/>
    </location>
</feature>
<evidence type="ECO:0000256" key="1">
    <source>
        <dbReference type="SAM" id="MobiDB-lite"/>
    </source>
</evidence>
<name>A0ABN9WKJ2_9DINO</name>
<gene>
    <name evidence="2" type="ORF">PCOR1329_LOCUS67331</name>
</gene>
<sequence length="487" mass="54020">SSEVKGVKKGVLKRKPDQPMKLSQAFRAAAKQGIKLLGSVKCMRKSCSTTPDKVEKWGAYEESKAKDGTWLSKPTGPICGGCQDHCWFGCENVGTPQEVLQKCNGDKDFDTDFSISLRLRKKRLQLFYPSNVCRSEKRSFMAISRYRGLRPTEFERIFKKSPVEAGRKLQDLLDPHTNEKCKGVLLKDSTQIDPSIGIEYEMSVEIETSETEFKLHQSQQRRQAQAREYFDEMNRPSGLECDEARKLRICSDTYEDIKAHVEAGGVEVPAAEDEDLAGDDDQQDEDDAVPGAAKSEAGGEGSIAQSPAIRGFSNQLVVDNVTIYTVKKVHMALGAEQLQAFGDAASETGLGQKADSATARIDGINLTAIAAGAKRFGHRRVRMEKLRDEMSNSDNKNKRIDAARFTKRLELADIAEDCSKVENIMAWEKQVLEKKIQDLVAADMNFPVALAGNLVARELREIGEQVVTDGVNIEDFCRVGLPWDVSA</sequence>
<proteinExistence type="predicted"/>
<feature type="non-terminal residue" evidence="2">
    <location>
        <position position="487"/>
    </location>
</feature>
<organism evidence="2 3">
    <name type="scientific">Prorocentrum cordatum</name>
    <dbReference type="NCBI Taxonomy" id="2364126"/>
    <lineage>
        <taxon>Eukaryota</taxon>
        <taxon>Sar</taxon>
        <taxon>Alveolata</taxon>
        <taxon>Dinophyceae</taxon>
        <taxon>Prorocentrales</taxon>
        <taxon>Prorocentraceae</taxon>
        <taxon>Prorocentrum</taxon>
    </lineage>
</organism>
<evidence type="ECO:0000313" key="2">
    <source>
        <dbReference type="EMBL" id="CAK0885836.1"/>
    </source>
</evidence>
<feature type="compositionally biased region" description="Acidic residues" evidence="1">
    <location>
        <begin position="274"/>
        <end position="288"/>
    </location>
</feature>
<evidence type="ECO:0000313" key="3">
    <source>
        <dbReference type="Proteomes" id="UP001189429"/>
    </source>
</evidence>